<proteinExistence type="predicted"/>
<dbReference type="RefSeq" id="WP_188396006.1">
    <property type="nucleotide sequence ID" value="NZ_BMCG01000003.1"/>
</dbReference>
<accession>A0A8J2UQE7</accession>
<evidence type="ECO:0000313" key="1">
    <source>
        <dbReference type="EMBL" id="GGC10416.1"/>
    </source>
</evidence>
<name>A0A8J2UQE7_9BURK</name>
<dbReference type="Proteomes" id="UP000620266">
    <property type="component" value="Unassembled WGS sequence"/>
</dbReference>
<comment type="caution">
    <text evidence="1">The sequence shown here is derived from an EMBL/GenBank/DDBJ whole genome shotgun (WGS) entry which is preliminary data.</text>
</comment>
<reference evidence="1" key="2">
    <citation type="submission" date="2020-09" db="EMBL/GenBank/DDBJ databases">
        <authorList>
            <person name="Sun Q."/>
            <person name="Sedlacek I."/>
        </authorList>
    </citation>
    <scope>NUCLEOTIDE SEQUENCE</scope>
    <source>
        <strain evidence="1">CCM 7086</strain>
    </source>
</reference>
<dbReference type="AlphaFoldDB" id="A0A8J2UQE7"/>
<gene>
    <name evidence="1" type="ORF">GCM10007205_19410</name>
</gene>
<evidence type="ECO:0000313" key="2">
    <source>
        <dbReference type="Proteomes" id="UP000620266"/>
    </source>
</evidence>
<reference evidence="1" key="1">
    <citation type="journal article" date="2014" name="Int. J. Syst. Evol. Microbiol.">
        <title>Complete genome sequence of Corynebacterium casei LMG S-19264T (=DSM 44701T), isolated from a smear-ripened cheese.</title>
        <authorList>
            <consortium name="US DOE Joint Genome Institute (JGI-PGF)"/>
            <person name="Walter F."/>
            <person name="Albersmeier A."/>
            <person name="Kalinowski J."/>
            <person name="Ruckert C."/>
        </authorList>
    </citation>
    <scope>NUCLEOTIDE SEQUENCE</scope>
    <source>
        <strain evidence="1">CCM 7086</strain>
    </source>
</reference>
<organism evidence="1 2">
    <name type="scientific">Oxalicibacterium flavum</name>
    <dbReference type="NCBI Taxonomy" id="179467"/>
    <lineage>
        <taxon>Bacteria</taxon>
        <taxon>Pseudomonadati</taxon>
        <taxon>Pseudomonadota</taxon>
        <taxon>Betaproteobacteria</taxon>
        <taxon>Burkholderiales</taxon>
        <taxon>Oxalobacteraceae</taxon>
        <taxon>Oxalicibacterium</taxon>
    </lineage>
</organism>
<protein>
    <submittedName>
        <fullName evidence="1">Uncharacterized protein</fullName>
    </submittedName>
</protein>
<keyword evidence="2" id="KW-1185">Reference proteome</keyword>
<dbReference type="EMBL" id="BMCG01000003">
    <property type="protein sequence ID" value="GGC10416.1"/>
    <property type="molecule type" value="Genomic_DNA"/>
</dbReference>
<sequence length="53" mass="5591">MKPSLFLSVIAIAGVLLFTVKPGNVSAEASPAHFAQQPQISALLNIAIAPYKR</sequence>